<dbReference type="InterPro" id="IPR008966">
    <property type="entry name" value="Adhesion_dom_sf"/>
</dbReference>
<feature type="domain" description="Fimbrial-type adhesion" evidence="5">
    <location>
        <begin position="35"/>
        <end position="179"/>
    </location>
</feature>
<name>A0AAW7CS40_9GAMM</name>
<dbReference type="RefSeq" id="WP_109397655.1">
    <property type="nucleotide sequence ID" value="NZ_JAIKTY010000365.1"/>
</dbReference>
<evidence type="ECO:0000256" key="2">
    <source>
        <dbReference type="ARBA" id="ARBA00006671"/>
    </source>
</evidence>
<evidence type="ECO:0000256" key="4">
    <source>
        <dbReference type="ARBA" id="ARBA00023263"/>
    </source>
</evidence>
<protein>
    <submittedName>
        <fullName evidence="6">Fimbrial protein</fullName>
    </submittedName>
</protein>
<evidence type="ECO:0000313" key="6">
    <source>
        <dbReference type="EMBL" id="MDL5354663.1"/>
    </source>
</evidence>
<dbReference type="SUPFAM" id="SSF49401">
    <property type="entry name" value="Bacterial adhesins"/>
    <property type="match status" value="1"/>
</dbReference>
<dbReference type="PANTHER" id="PTHR33420">
    <property type="entry name" value="FIMBRIAL SUBUNIT ELFA-RELATED"/>
    <property type="match status" value="1"/>
</dbReference>
<gene>
    <name evidence="6" type="ORF">QSH02_07415</name>
</gene>
<accession>A0AAW7CS40</accession>
<dbReference type="Gene3D" id="2.60.40.1090">
    <property type="entry name" value="Fimbrial-type adhesion domain"/>
    <property type="match status" value="1"/>
</dbReference>
<evidence type="ECO:0000259" key="5">
    <source>
        <dbReference type="Pfam" id="PF00419"/>
    </source>
</evidence>
<dbReference type="GeneID" id="83612405"/>
<organism evidence="6 7">
    <name type="scientific">Proteus faecis</name>
    <dbReference type="NCBI Taxonomy" id="2050967"/>
    <lineage>
        <taxon>Bacteria</taxon>
        <taxon>Pseudomonadati</taxon>
        <taxon>Pseudomonadota</taxon>
        <taxon>Gammaproteobacteria</taxon>
        <taxon>Enterobacterales</taxon>
        <taxon>Morganellaceae</taxon>
        <taxon>Proteus</taxon>
    </lineage>
</organism>
<dbReference type="GO" id="GO:0009289">
    <property type="term" value="C:pilus"/>
    <property type="evidence" value="ECO:0007669"/>
    <property type="project" value="UniProtKB-SubCell"/>
</dbReference>
<dbReference type="InterPro" id="IPR050263">
    <property type="entry name" value="Bact_Fimbrial_Adh_Pro"/>
</dbReference>
<evidence type="ECO:0000313" key="7">
    <source>
        <dbReference type="Proteomes" id="UP001224739"/>
    </source>
</evidence>
<reference evidence="6" key="1">
    <citation type="submission" date="2023-06" db="EMBL/GenBank/DDBJ databases">
        <title>Acute promotion of culturable opportunistic pathogens and persistent increase of antibiotic resistance following antibiotic exposure in mouse gut microbiota.</title>
        <authorList>
            <person name="Li L."/>
            <person name="Wang B."/>
            <person name="Sun Y."/>
            <person name="Wang M."/>
            <person name="Xu H."/>
        </authorList>
    </citation>
    <scope>NUCLEOTIDE SEQUENCE</scope>
    <source>
        <strain evidence="6">EPA10_1</strain>
    </source>
</reference>
<comment type="caution">
    <text evidence="6">The sequence shown here is derived from an EMBL/GenBank/DDBJ whole genome shotgun (WGS) entry which is preliminary data.</text>
</comment>
<keyword evidence="3" id="KW-0732">Signal</keyword>
<comment type="subcellular location">
    <subcellularLocation>
        <location evidence="1">Fimbrium</location>
    </subcellularLocation>
</comment>
<dbReference type="AlphaFoldDB" id="A0AAW7CS40"/>
<comment type="similarity">
    <text evidence="2">Belongs to the fimbrial protein family.</text>
</comment>
<sequence>MKYSLIYSIALFFSISFTTHSIERNKIFLDDGIVYFRGGIVEPACTVSPESKNQIVDLGIISSNQFSGIGTHSIKLPFFIKLMNCNENMADKVNLYILGDVNSRDKRLFNITEKQNSASGVGVALFNSEDEIIIPNNINKYKFIKENELKIEFKASYLATKETVIGGKADSVVWFVFSYH</sequence>
<dbReference type="Proteomes" id="UP001224739">
    <property type="component" value="Unassembled WGS sequence"/>
</dbReference>
<evidence type="ECO:0000256" key="3">
    <source>
        <dbReference type="ARBA" id="ARBA00022729"/>
    </source>
</evidence>
<keyword evidence="4" id="KW-0281">Fimbrium</keyword>
<dbReference type="EMBL" id="JASVWL010000004">
    <property type="protein sequence ID" value="MDL5354663.1"/>
    <property type="molecule type" value="Genomic_DNA"/>
</dbReference>
<dbReference type="InterPro" id="IPR036937">
    <property type="entry name" value="Adhesion_dom_fimbrial_sf"/>
</dbReference>
<evidence type="ECO:0000256" key="1">
    <source>
        <dbReference type="ARBA" id="ARBA00004561"/>
    </source>
</evidence>
<proteinExistence type="inferred from homology"/>
<dbReference type="InterPro" id="IPR000259">
    <property type="entry name" value="Adhesion_dom_fimbrial"/>
</dbReference>
<dbReference type="GO" id="GO:0043709">
    <property type="term" value="P:cell adhesion involved in single-species biofilm formation"/>
    <property type="evidence" value="ECO:0007669"/>
    <property type="project" value="TreeGrafter"/>
</dbReference>
<dbReference type="Pfam" id="PF00419">
    <property type="entry name" value="Fimbrial"/>
    <property type="match status" value="1"/>
</dbReference>
<dbReference type="PANTHER" id="PTHR33420:SF12">
    <property type="entry name" value="FIMBRIN-LIKE PROTEIN FIMI-RELATED"/>
    <property type="match status" value="1"/>
</dbReference>